<feature type="region of interest" description="Disordered" evidence="3">
    <location>
        <begin position="20"/>
        <end position="61"/>
    </location>
</feature>
<comment type="similarity">
    <text evidence="1">Belongs to the PemK/MazF family.</text>
</comment>
<accession>A0A5B0EC88</accession>
<evidence type="ECO:0000256" key="3">
    <source>
        <dbReference type="SAM" id="MobiDB-lite"/>
    </source>
</evidence>
<organism evidence="4 5">
    <name type="scientific">Paeniglutamicibacter gangotriensis</name>
    <dbReference type="NCBI Taxonomy" id="254787"/>
    <lineage>
        <taxon>Bacteria</taxon>
        <taxon>Bacillati</taxon>
        <taxon>Actinomycetota</taxon>
        <taxon>Actinomycetes</taxon>
        <taxon>Micrococcales</taxon>
        <taxon>Micrococcaceae</taxon>
        <taxon>Paeniglutamicibacter</taxon>
    </lineage>
</organism>
<protein>
    <submittedName>
        <fullName evidence="4">Type II toxin-antitoxin system PemK/MazF family toxin</fullName>
    </submittedName>
</protein>
<dbReference type="SUPFAM" id="SSF50118">
    <property type="entry name" value="Cell growth inhibitor/plasmid maintenance toxic component"/>
    <property type="match status" value="1"/>
</dbReference>
<keyword evidence="2" id="KW-1277">Toxin-antitoxin system</keyword>
<evidence type="ECO:0000256" key="2">
    <source>
        <dbReference type="ARBA" id="ARBA00022649"/>
    </source>
</evidence>
<reference evidence="4 5" key="1">
    <citation type="submission" date="2019-07" db="EMBL/GenBank/DDBJ databases">
        <title>Analysis of the biochemical properties, biological activity and biotechnological potential of siderophores and biosurfactants produced by Antarctic psychrotolerant bacteria.</title>
        <authorList>
            <person name="Styczynski M."/>
            <person name="Krucon T."/>
            <person name="Decewicz P."/>
            <person name="Dziewit L."/>
        </authorList>
    </citation>
    <scope>NUCLEOTIDE SEQUENCE [LARGE SCALE GENOMIC DNA]</scope>
    <source>
        <strain evidence="4 5">ANT_H27</strain>
    </source>
</reference>
<dbReference type="InterPro" id="IPR011067">
    <property type="entry name" value="Plasmid_toxin/cell-grow_inhib"/>
</dbReference>
<dbReference type="Gene3D" id="2.30.30.110">
    <property type="match status" value="1"/>
</dbReference>
<dbReference type="OrthoDB" id="5184628at2"/>
<comment type="caution">
    <text evidence="4">The sequence shown here is derived from an EMBL/GenBank/DDBJ whole genome shotgun (WGS) entry which is preliminary data.</text>
</comment>
<dbReference type="EMBL" id="VOBL01000010">
    <property type="protein sequence ID" value="KAA0976348.1"/>
    <property type="molecule type" value="Genomic_DNA"/>
</dbReference>
<gene>
    <name evidence="4" type="ORF">FQ154_10770</name>
</gene>
<dbReference type="InterPro" id="IPR003477">
    <property type="entry name" value="PemK-like"/>
</dbReference>
<sequence>MKFDTNSVLKILGRVLSSALSRSMTKGSGRTRPRGTAGHVPSRPQAAGTPQRSAPAATGLGGSWEFGGYPGDYTGRVAANYAPKADGKPDPGEVVWAWIPYEEDHSQGKDRPVLLVGRDRDHLLALMLTSKDRNNAENRDRDYVDIGTGPWDKQGRPSEVKVDRVIRLDEAGIRREGAILDSARFASVAQKLSGN</sequence>
<evidence type="ECO:0000313" key="4">
    <source>
        <dbReference type="EMBL" id="KAA0976348.1"/>
    </source>
</evidence>
<dbReference type="GO" id="GO:0003677">
    <property type="term" value="F:DNA binding"/>
    <property type="evidence" value="ECO:0007669"/>
    <property type="project" value="InterPro"/>
</dbReference>
<name>A0A5B0EC88_9MICC</name>
<dbReference type="RefSeq" id="WP_149619715.1">
    <property type="nucleotide sequence ID" value="NZ_VOBL01000010.1"/>
</dbReference>
<evidence type="ECO:0000313" key="5">
    <source>
        <dbReference type="Proteomes" id="UP000323856"/>
    </source>
</evidence>
<dbReference type="Proteomes" id="UP000323856">
    <property type="component" value="Unassembled WGS sequence"/>
</dbReference>
<dbReference type="AlphaFoldDB" id="A0A5B0EC88"/>
<evidence type="ECO:0000256" key="1">
    <source>
        <dbReference type="ARBA" id="ARBA00007521"/>
    </source>
</evidence>
<dbReference type="Pfam" id="PF02452">
    <property type="entry name" value="PemK_toxin"/>
    <property type="match status" value="1"/>
</dbReference>
<proteinExistence type="inferred from homology"/>